<dbReference type="AlphaFoldDB" id="A0AAD8BYL0"/>
<comment type="caution">
    <text evidence="1">The sequence shown here is derived from an EMBL/GenBank/DDBJ whole genome shotgun (WGS) entry which is preliminary data.</text>
</comment>
<dbReference type="EMBL" id="JASAOG010000022">
    <property type="protein sequence ID" value="KAK0063091.1"/>
    <property type="molecule type" value="Genomic_DNA"/>
</dbReference>
<evidence type="ECO:0000313" key="1">
    <source>
        <dbReference type="EMBL" id="KAK0063091.1"/>
    </source>
</evidence>
<name>A0AAD8BYL0_BIOPF</name>
<feature type="non-terminal residue" evidence="1">
    <location>
        <position position="1"/>
    </location>
</feature>
<protein>
    <submittedName>
        <fullName evidence="1">Uncharacterized protein</fullName>
    </submittedName>
</protein>
<keyword evidence="2" id="KW-1185">Reference proteome</keyword>
<evidence type="ECO:0000313" key="2">
    <source>
        <dbReference type="Proteomes" id="UP001233172"/>
    </source>
</evidence>
<organism evidence="1 2">
    <name type="scientific">Biomphalaria pfeifferi</name>
    <name type="common">Bloodfluke planorb</name>
    <name type="synonym">Freshwater snail</name>
    <dbReference type="NCBI Taxonomy" id="112525"/>
    <lineage>
        <taxon>Eukaryota</taxon>
        <taxon>Metazoa</taxon>
        <taxon>Spiralia</taxon>
        <taxon>Lophotrochozoa</taxon>
        <taxon>Mollusca</taxon>
        <taxon>Gastropoda</taxon>
        <taxon>Heterobranchia</taxon>
        <taxon>Euthyneura</taxon>
        <taxon>Panpulmonata</taxon>
        <taxon>Hygrophila</taxon>
        <taxon>Lymnaeoidea</taxon>
        <taxon>Planorbidae</taxon>
        <taxon>Biomphalaria</taxon>
    </lineage>
</organism>
<reference evidence="1" key="2">
    <citation type="submission" date="2023-04" db="EMBL/GenBank/DDBJ databases">
        <authorList>
            <person name="Bu L."/>
            <person name="Lu L."/>
            <person name="Laidemitt M.R."/>
            <person name="Zhang S.M."/>
            <person name="Mutuku M."/>
            <person name="Mkoji G."/>
            <person name="Steinauer M."/>
            <person name="Loker E.S."/>
        </authorList>
    </citation>
    <scope>NUCLEOTIDE SEQUENCE</scope>
    <source>
        <strain evidence="1">KasaAsao</strain>
        <tissue evidence="1">Whole Snail</tissue>
    </source>
</reference>
<accession>A0AAD8BYL0</accession>
<gene>
    <name evidence="1" type="ORF">Bpfe_007287</name>
</gene>
<sequence length="71" mass="8331">TRYFIPLYLFLRAISKNETIILNYIQRVPTGAVARFPLIHGELIKRIEIRFISDNTPLYIPIYICEVEAYG</sequence>
<proteinExistence type="predicted"/>
<dbReference type="Proteomes" id="UP001233172">
    <property type="component" value="Unassembled WGS sequence"/>
</dbReference>
<reference evidence="1" key="1">
    <citation type="journal article" date="2023" name="PLoS Negl. Trop. Dis.">
        <title>A genome sequence for Biomphalaria pfeifferi, the major vector snail for the human-infecting parasite Schistosoma mansoni.</title>
        <authorList>
            <person name="Bu L."/>
            <person name="Lu L."/>
            <person name="Laidemitt M.R."/>
            <person name="Zhang S.M."/>
            <person name="Mutuku M."/>
            <person name="Mkoji G."/>
            <person name="Steinauer M."/>
            <person name="Loker E.S."/>
        </authorList>
    </citation>
    <scope>NUCLEOTIDE SEQUENCE</scope>
    <source>
        <strain evidence="1">KasaAsao</strain>
    </source>
</reference>
<feature type="non-terminal residue" evidence="1">
    <location>
        <position position="71"/>
    </location>
</feature>